<organism evidence="2 3">
    <name type="scientific">Colletotrichum musicola</name>
    <dbReference type="NCBI Taxonomy" id="2175873"/>
    <lineage>
        <taxon>Eukaryota</taxon>
        <taxon>Fungi</taxon>
        <taxon>Dikarya</taxon>
        <taxon>Ascomycota</taxon>
        <taxon>Pezizomycotina</taxon>
        <taxon>Sordariomycetes</taxon>
        <taxon>Hypocreomycetidae</taxon>
        <taxon>Glomerellales</taxon>
        <taxon>Glomerellaceae</taxon>
        <taxon>Colletotrichum</taxon>
        <taxon>Colletotrichum orchidearum species complex</taxon>
    </lineage>
</organism>
<feature type="region of interest" description="Disordered" evidence="1">
    <location>
        <begin position="240"/>
        <end position="265"/>
    </location>
</feature>
<proteinExistence type="predicted"/>
<name>A0A8H6JHD1_9PEZI</name>
<evidence type="ECO:0000313" key="3">
    <source>
        <dbReference type="Proteomes" id="UP000639643"/>
    </source>
</evidence>
<comment type="caution">
    <text evidence="2">The sequence shown here is derived from an EMBL/GenBank/DDBJ whole genome shotgun (WGS) entry which is preliminary data.</text>
</comment>
<gene>
    <name evidence="2" type="ORF">CMUS01_12950</name>
</gene>
<dbReference type="EMBL" id="WIGM01000773">
    <property type="protein sequence ID" value="KAF6812938.1"/>
    <property type="molecule type" value="Genomic_DNA"/>
</dbReference>
<reference evidence="2" key="1">
    <citation type="journal article" date="2020" name="Phytopathology">
        <title>Genome Sequence Resources of Colletotrichum truncatum, C. plurivorum, C. musicola, and C. sojae: Four Species Pathogenic to Soybean (Glycine max).</title>
        <authorList>
            <person name="Rogerio F."/>
            <person name="Boufleur T.R."/>
            <person name="Ciampi-Guillardi M."/>
            <person name="Sukno S.A."/>
            <person name="Thon M.R."/>
            <person name="Massola Junior N.S."/>
            <person name="Baroncelli R."/>
        </authorList>
    </citation>
    <scope>NUCLEOTIDE SEQUENCE</scope>
    <source>
        <strain evidence="2">LFN0074</strain>
    </source>
</reference>
<accession>A0A8H6JHD1</accession>
<feature type="region of interest" description="Disordered" evidence="1">
    <location>
        <begin position="187"/>
        <end position="224"/>
    </location>
</feature>
<protein>
    <submittedName>
        <fullName evidence="2">Uncharacterized protein</fullName>
    </submittedName>
</protein>
<keyword evidence="3" id="KW-1185">Reference proteome</keyword>
<evidence type="ECO:0000256" key="1">
    <source>
        <dbReference type="SAM" id="MobiDB-lite"/>
    </source>
</evidence>
<evidence type="ECO:0000313" key="2">
    <source>
        <dbReference type="EMBL" id="KAF6812938.1"/>
    </source>
</evidence>
<dbReference type="AlphaFoldDB" id="A0A8H6JHD1"/>
<dbReference type="Proteomes" id="UP000639643">
    <property type="component" value="Unassembled WGS sequence"/>
</dbReference>
<sequence length="265" mass="28042">MRCGLHAETSAPESWDHIAFGAPTPGYEQATSQAGRRWDSKDRHLKASLEPHDPYSTQDRAKALFRPRVTPIAAVNAAVTQLDPFAVSRVNASTTPPRLQVADGLHCIANTTRRRRSSVTDTGQVRVAGNGPGLDGGRSQLPGRLPMHRRMLRGSSSERHVIHGHISGGPGSDVIVGCDGTTVGNGGSNLQNIGKPRKKEATRADEMDGTAKGSTAHRGGQLSRDGLGLSLASLDAPGRRTVDLGRTRDPVMSAASPLSKLTADM</sequence>
<feature type="compositionally biased region" description="Basic and acidic residues" evidence="1">
    <location>
        <begin position="240"/>
        <end position="249"/>
    </location>
</feature>
<feature type="region of interest" description="Disordered" evidence="1">
    <location>
        <begin position="113"/>
        <end position="143"/>
    </location>
</feature>